<dbReference type="GO" id="GO:0003724">
    <property type="term" value="F:RNA helicase activity"/>
    <property type="evidence" value="ECO:0007669"/>
    <property type="project" value="InterPro"/>
</dbReference>
<name>A0A7D9I836_PARCT</name>
<evidence type="ECO:0000313" key="1">
    <source>
        <dbReference type="EMBL" id="CAB3998886.1"/>
    </source>
</evidence>
<dbReference type="InterPro" id="IPR001850">
    <property type="entry name" value="Flavi_NS3_S7"/>
</dbReference>
<dbReference type="GO" id="GO:0003723">
    <property type="term" value="F:RNA binding"/>
    <property type="evidence" value="ECO:0007669"/>
    <property type="project" value="InterPro"/>
</dbReference>
<dbReference type="Proteomes" id="UP001152795">
    <property type="component" value="Unassembled WGS sequence"/>
</dbReference>
<dbReference type="InterPro" id="IPR009003">
    <property type="entry name" value="Peptidase_S1_PA"/>
</dbReference>
<proteinExistence type="predicted"/>
<dbReference type="InterPro" id="IPR043504">
    <property type="entry name" value="Peptidase_S1_PA_chymotrypsin"/>
</dbReference>
<dbReference type="OrthoDB" id="10373283at2759"/>
<dbReference type="EMBL" id="CACRXK020003462">
    <property type="protein sequence ID" value="CAB3998886.1"/>
    <property type="molecule type" value="Genomic_DNA"/>
</dbReference>
<evidence type="ECO:0000313" key="2">
    <source>
        <dbReference type="Proteomes" id="UP001152795"/>
    </source>
</evidence>
<comment type="caution">
    <text evidence="1">The sequence shown here is derived from an EMBL/GenBank/DDBJ whole genome shotgun (WGS) entry which is preliminary data.</text>
</comment>
<sequence length="309" mass="33197">MAETTEKLRIVKRKHVDRLLNWPNVTAVDINYKTVRAQKTNDLCLVIWVREKKPESEIPAGKILPKEIDGFAVDVFEGEIKLGEGFSWPATLSQTTEQSPRELTAEEVVKLRPLDTLRGGDSLGPMTFDGAGTLGYFVKQGETVGILSNAHVVQSVGTQLISPAIPDGGTADDYIGTVEKVVLTTAVDCGHAPLRSNIDKFLLQDGTSVTGTEKAAVGTKIKFYGRTSGLVNQGEVSSVDWSGTVSDRRVENQILFSASSVGGGNSGSLLINRENNKAIGLYFADNRTNSGLANHIGDVLNALDVEIAI</sequence>
<keyword evidence="2" id="KW-1185">Reference proteome</keyword>
<organism evidence="1 2">
    <name type="scientific">Paramuricea clavata</name>
    <name type="common">Red gorgonian</name>
    <name type="synonym">Violescent sea-whip</name>
    <dbReference type="NCBI Taxonomy" id="317549"/>
    <lineage>
        <taxon>Eukaryota</taxon>
        <taxon>Metazoa</taxon>
        <taxon>Cnidaria</taxon>
        <taxon>Anthozoa</taxon>
        <taxon>Octocorallia</taxon>
        <taxon>Malacalcyonacea</taxon>
        <taxon>Plexauridae</taxon>
        <taxon>Paramuricea</taxon>
    </lineage>
</organism>
<dbReference type="Pfam" id="PF00949">
    <property type="entry name" value="Peptidase_S7"/>
    <property type="match status" value="1"/>
</dbReference>
<dbReference type="GO" id="GO:0005524">
    <property type="term" value="F:ATP binding"/>
    <property type="evidence" value="ECO:0007669"/>
    <property type="project" value="InterPro"/>
</dbReference>
<protein>
    <submittedName>
        <fullName evidence="1">Peptidase S32</fullName>
    </submittedName>
</protein>
<accession>A0A7D9I836</accession>
<dbReference type="AlphaFoldDB" id="A0A7D9I836"/>
<reference evidence="1" key="1">
    <citation type="submission" date="2020-04" db="EMBL/GenBank/DDBJ databases">
        <authorList>
            <person name="Alioto T."/>
            <person name="Alioto T."/>
            <person name="Gomez Garrido J."/>
        </authorList>
    </citation>
    <scope>NUCLEOTIDE SEQUENCE</scope>
    <source>
        <strain evidence="1">A484AB</strain>
    </source>
</reference>
<dbReference type="Gene3D" id="2.40.10.10">
    <property type="entry name" value="Trypsin-like serine proteases"/>
    <property type="match status" value="2"/>
</dbReference>
<gene>
    <name evidence="1" type="ORF">PACLA_8A054494</name>
</gene>
<dbReference type="SUPFAM" id="SSF50494">
    <property type="entry name" value="Trypsin-like serine proteases"/>
    <property type="match status" value="1"/>
</dbReference>